<keyword evidence="1" id="KW-1133">Transmembrane helix</keyword>
<proteinExistence type="predicted"/>
<dbReference type="OrthoDB" id="7169664at2"/>
<gene>
    <name evidence="2" type="ORF">D3272_16410</name>
</gene>
<reference evidence="2 3" key="2">
    <citation type="submission" date="2019-02" db="EMBL/GenBank/DDBJ databases">
        <title>'Lichenibacterium ramalinii' gen. nov. sp. nov., 'Lichenibacterium minor' gen. nov. sp. nov.</title>
        <authorList>
            <person name="Pankratov T."/>
        </authorList>
    </citation>
    <scope>NUCLEOTIDE SEQUENCE [LARGE SCALE GENOMIC DNA]</scope>
    <source>
        <strain evidence="2 3">RmlP001</strain>
    </source>
</reference>
<keyword evidence="1" id="KW-0812">Transmembrane</keyword>
<sequence length="391" mass="40413">MCVGRPTDLRVRRQGRDAGRHGRAPAVLLRPVRTPEGTVVSDAVVLRRGRRRPGAAVLVPLLSVAILVLGWTVLWGFARQQAGAALDGWIAAEAAHGRSWTCPDRTIDGYPFRIAVACRGVTFAGAVDGSPGEGRLAGLTARAWLYEPSAVYIVLDGPMALTTADGRADFTLAWDRFGAKLRGIFGDRRRAEIVGEGFTLTRPGAAGTTARRIALRAGPALGAAVGETAADADAVDVAVSGLAAPLLDGVTGETAATDATLSGTVTRAFGDLPDFGPATVERWRRAGGRLDVANLALAKGPLSLGAAGTLGLDELHRLQGRLDARLGGFEPLAKRFGISLGAVQVGGLLADLLGTKPAAAAPGTVSMPIGFADGRVSVGPFKTGLRLVPLY</sequence>
<dbReference type="InterPro" id="IPR018666">
    <property type="entry name" value="DUF2125"/>
</dbReference>
<reference evidence="2 3" key="1">
    <citation type="submission" date="2018-09" db="EMBL/GenBank/DDBJ databases">
        <authorList>
            <person name="Grouzdev D.S."/>
            <person name="Krutkina M.S."/>
        </authorList>
    </citation>
    <scope>NUCLEOTIDE SEQUENCE [LARGE SCALE GENOMIC DNA]</scope>
    <source>
        <strain evidence="2 3">RmlP001</strain>
    </source>
</reference>
<keyword evidence="3" id="KW-1185">Reference proteome</keyword>
<protein>
    <submittedName>
        <fullName evidence="2">DUF2125 domain-containing protein</fullName>
    </submittedName>
</protein>
<evidence type="ECO:0000256" key="1">
    <source>
        <dbReference type="SAM" id="Phobius"/>
    </source>
</evidence>
<name>A0A4Q2RD08_9HYPH</name>
<organism evidence="2 3">
    <name type="scientific">Lichenibacterium ramalinae</name>
    <dbReference type="NCBI Taxonomy" id="2316527"/>
    <lineage>
        <taxon>Bacteria</taxon>
        <taxon>Pseudomonadati</taxon>
        <taxon>Pseudomonadota</taxon>
        <taxon>Alphaproteobacteria</taxon>
        <taxon>Hyphomicrobiales</taxon>
        <taxon>Lichenihabitantaceae</taxon>
        <taxon>Lichenibacterium</taxon>
    </lineage>
</organism>
<evidence type="ECO:0000313" key="3">
    <source>
        <dbReference type="Proteomes" id="UP000289411"/>
    </source>
</evidence>
<dbReference type="EMBL" id="QYBC01000013">
    <property type="protein sequence ID" value="RYB03723.1"/>
    <property type="molecule type" value="Genomic_DNA"/>
</dbReference>
<evidence type="ECO:0000313" key="2">
    <source>
        <dbReference type="EMBL" id="RYB03723.1"/>
    </source>
</evidence>
<dbReference type="Pfam" id="PF09898">
    <property type="entry name" value="DUF2125"/>
    <property type="match status" value="1"/>
</dbReference>
<dbReference type="AlphaFoldDB" id="A0A4Q2RD08"/>
<feature type="transmembrane region" description="Helical" evidence="1">
    <location>
        <begin position="55"/>
        <end position="77"/>
    </location>
</feature>
<keyword evidence="1" id="KW-0472">Membrane</keyword>
<dbReference type="Proteomes" id="UP000289411">
    <property type="component" value="Unassembled WGS sequence"/>
</dbReference>
<comment type="caution">
    <text evidence="2">The sequence shown here is derived from an EMBL/GenBank/DDBJ whole genome shotgun (WGS) entry which is preliminary data.</text>
</comment>
<accession>A0A4Q2RD08</accession>